<keyword evidence="2" id="KW-0067">ATP-binding</keyword>
<evidence type="ECO:0000256" key="1">
    <source>
        <dbReference type="ARBA" id="ARBA00022741"/>
    </source>
</evidence>
<accession>A0ABV7J9K0</accession>
<evidence type="ECO:0000313" key="4">
    <source>
        <dbReference type="EMBL" id="MFC3193777.1"/>
    </source>
</evidence>
<name>A0ABV7J9K0_9GAMM</name>
<dbReference type="InterPro" id="IPR032781">
    <property type="entry name" value="ABC_tran_Xtn"/>
</dbReference>
<organism evidence="4 5">
    <name type="scientific">Marinicella sediminis</name>
    <dbReference type="NCBI Taxonomy" id="1792834"/>
    <lineage>
        <taxon>Bacteria</taxon>
        <taxon>Pseudomonadati</taxon>
        <taxon>Pseudomonadota</taxon>
        <taxon>Gammaproteobacteria</taxon>
        <taxon>Lysobacterales</taxon>
        <taxon>Marinicellaceae</taxon>
        <taxon>Marinicella</taxon>
    </lineage>
</organism>
<keyword evidence="1" id="KW-0547">Nucleotide-binding</keyword>
<proteinExistence type="predicted"/>
<dbReference type="InterPro" id="IPR051309">
    <property type="entry name" value="ABCF_ATPase"/>
</dbReference>
<dbReference type="PANTHER" id="PTHR42855">
    <property type="entry name" value="ABC TRANSPORTER ATP-BINDING SUBUNIT"/>
    <property type="match status" value="1"/>
</dbReference>
<evidence type="ECO:0000259" key="3">
    <source>
        <dbReference type="PROSITE" id="PS50893"/>
    </source>
</evidence>
<keyword evidence="5" id="KW-1185">Reference proteome</keyword>
<dbReference type="Gene3D" id="3.40.50.300">
    <property type="entry name" value="P-loop containing nucleotide triphosphate hydrolases"/>
    <property type="match status" value="2"/>
</dbReference>
<protein>
    <submittedName>
        <fullName evidence="4">ABC-F family ATPase</fullName>
    </submittedName>
</protein>
<dbReference type="InterPro" id="IPR003593">
    <property type="entry name" value="AAA+_ATPase"/>
</dbReference>
<gene>
    <name evidence="4" type="ORF">ACFODZ_05950</name>
</gene>
<dbReference type="InterPro" id="IPR003439">
    <property type="entry name" value="ABC_transporter-like_ATP-bd"/>
</dbReference>
<feature type="domain" description="ABC transporter" evidence="3">
    <location>
        <begin position="2"/>
        <end position="252"/>
    </location>
</feature>
<sequence>MITTANITMQFGSKPLFENISVKFGNSNRYGLIGANGCGKSTFMKILTGQLTPSSGNVSHDPDERIGVLGQDQYAFEEYSVIDTVIMGHKELWAVKAERDRIYGLPEMSEEEGMKVAELESTFAEMDGYSAEARAGELLLGLEIPESQHFGPMSEVAPGWKLRVLLAQALFADPDVLLLDEPTNNLDINTIRWLEDTLNARKSTMIIISHDRHFLNTVCTHMADLDYGELRLFPGNYDEYMTAATQAKERQYAENAKKKAQIAELQSFVSRFSANASKAKQATSRQKLLDKIKLDDIKPSSRVNPYIIFKQDKKLFRNALQINGLSKSFGDHTLFSNLDLLLEVGERLAVIGANGIGKTTFLNCITASIEADSGTIKWSENAHIGYFRQDNLGAFKQDLTVFQWMEQFKQKDDDEQAVRSVLGRMLFSKEDSDKKISVLSGGEKGRMMFGKLMMENPNVIIMDEPTNHLDMESIESLNLALENYDGTLIFVSHDRQFVSSIATRIMEIQPGDVVDFRGGYQEYLERQGINSQ</sequence>
<feature type="domain" description="ABC transporter" evidence="3">
    <location>
        <begin position="320"/>
        <end position="529"/>
    </location>
</feature>
<dbReference type="PROSITE" id="PS50893">
    <property type="entry name" value="ABC_TRANSPORTER_2"/>
    <property type="match status" value="2"/>
</dbReference>
<reference evidence="5" key="1">
    <citation type="journal article" date="2019" name="Int. J. Syst. Evol. Microbiol.">
        <title>The Global Catalogue of Microorganisms (GCM) 10K type strain sequencing project: providing services to taxonomists for standard genome sequencing and annotation.</title>
        <authorList>
            <consortium name="The Broad Institute Genomics Platform"/>
            <consortium name="The Broad Institute Genome Sequencing Center for Infectious Disease"/>
            <person name="Wu L."/>
            <person name="Ma J."/>
        </authorList>
    </citation>
    <scope>NUCLEOTIDE SEQUENCE [LARGE SCALE GENOMIC DNA]</scope>
    <source>
        <strain evidence="5">KCTC 42953</strain>
    </source>
</reference>
<dbReference type="SMART" id="SM00382">
    <property type="entry name" value="AAA"/>
    <property type="match status" value="2"/>
</dbReference>
<dbReference type="CDD" id="cd03221">
    <property type="entry name" value="ABCF_EF-3"/>
    <property type="match status" value="2"/>
</dbReference>
<dbReference type="RefSeq" id="WP_077411422.1">
    <property type="nucleotide sequence ID" value="NZ_JBHRTS010000003.1"/>
</dbReference>
<evidence type="ECO:0000256" key="2">
    <source>
        <dbReference type="ARBA" id="ARBA00022840"/>
    </source>
</evidence>
<dbReference type="EMBL" id="JBHRTS010000003">
    <property type="protein sequence ID" value="MFC3193777.1"/>
    <property type="molecule type" value="Genomic_DNA"/>
</dbReference>
<dbReference type="InterPro" id="IPR027417">
    <property type="entry name" value="P-loop_NTPase"/>
</dbReference>
<dbReference type="Pfam" id="PF00005">
    <property type="entry name" value="ABC_tran"/>
    <property type="match status" value="2"/>
</dbReference>
<dbReference type="NCBIfam" id="NF011646">
    <property type="entry name" value="PRK15064.1"/>
    <property type="match status" value="1"/>
</dbReference>
<evidence type="ECO:0000313" key="5">
    <source>
        <dbReference type="Proteomes" id="UP001595533"/>
    </source>
</evidence>
<dbReference type="PANTHER" id="PTHR42855:SF2">
    <property type="entry name" value="DRUG RESISTANCE ABC TRANSPORTER,ATP-BINDING PROTEIN"/>
    <property type="match status" value="1"/>
</dbReference>
<dbReference type="SUPFAM" id="SSF52540">
    <property type="entry name" value="P-loop containing nucleoside triphosphate hydrolases"/>
    <property type="match status" value="2"/>
</dbReference>
<dbReference type="Proteomes" id="UP001595533">
    <property type="component" value="Unassembled WGS sequence"/>
</dbReference>
<dbReference type="Pfam" id="PF12848">
    <property type="entry name" value="ABC_tran_Xtn"/>
    <property type="match status" value="1"/>
</dbReference>
<comment type="caution">
    <text evidence="4">The sequence shown here is derived from an EMBL/GenBank/DDBJ whole genome shotgun (WGS) entry which is preliminary data.</text>
</comment>